<dbReference type="InterPro" id="IPR045455">
    <property type="entry name" value="NrS-1_pol-like_helicase"/>
</dbReference>
<accession>U9V847</accession>
<dbReference type="Pfam" id="PF19263">
    <property type="entry name" value="DUF5906"/>
    <property type="match status" value="1"/>
</dbReference>
<protein>
    <recommendedName>
        <fullName evidence="1">NrS-1 polymerase-like helicase domain-containing protein</fullName>
    </recommendedName>
</protein>
<sequence>MCASKKKLTRNEVYDAIQATIACVSKESRAWILKHKNSDGGLYFGMNHKLDIGKRTINIRSELGGEPIKLISLIKKTEDDCFKAKPASQINCNLVNPILWHIENVLCGGECICPSVDLASSFRPSFLVLRSPHVAERIFSNFIRKRLFEPERVYSTSDLGKILGKFNSAVQGRKLIIMNETRMAKDEWQKANGHLKSLITEDYVLIERKGLEPQVCGHYPGFMVLSNHDSPIQVEKEMAVFYASCFNNLIFKF</sequence>
<dbReference type="AlphaFoldDB" id="U9V847"/>
<organism evidence="2">
    <name type="scientific">Rhizophagus irregularis (strain DAOM 181602 / DAOM 197198 / MUCL 43194)</name>
    <name type="common">Arbuscular mycorrhizal fungus</name>
    <name type="synonym">Glomus intraradices</name>
    <dbReference type="NCBI Taxonomy" id="747089"/>
    <lineage>
        <taxon>Eukaryota</taxon>
        <taxon>Fungi</taxon>
        <taxon>Fungi incertae sedis</taxon>
        <taxon>Mucoromycota</taxon>
        <taxon>Glomeromycotina</taxon>
        <taxon>Glomeromycetes</taxon>
        <taxon>Glomerales</taxon>
        <taxon>Glomeraceae</taxon>
        <taxon>Rhizophagus</taxon>
    </lineage>
</organism>
<reference evidence="2" key="1">
    <citation type="submission" date="2013-07" db="EMBL/GenBank/DDBJ databases">
        <title>The genome of an arbuscular mycorrhizal fungus provides insights into the evolution of the oldest plant symbiosis.</title>
        <authorList>
            <consortium name="DOE Joint Genome Institute"/>
            <person name="Tisserant E."/>
            <person name="Malbreil M."/>
            <person name="Kuo A."/>
            <person name="Kohler A."/>
            <person name="Symeonidi A."/>
            <person name="Balestrini R."/>
            <person name="Charron P."/>
            <person name="Duensing N."/>
            <person name="Frei-dit-Frey N."/>
            <person name="Gianinazzi-Pearson V."/>
            <person name="Gilbert B."/>
            <person name="Handa Y."/>
            <person name="Hijri M."/>
            <person name="Kaul R."/>
            <person name="Kawaguchi M."/>
            <person name="Krajinski F."/>
            <person name="Lammers P."/>
            <person name="Lapierre D."/>
            <person name="Masclaux F.G."/>
            <person name="Murat C."/>
            <person name="Morin E."/>
            <person name="Ndikumana S."/>
            <person name="Pagni M."/>
            <person name="Petitpierre D."/>
            <person name="Requena N."/>
            <person name="Rosikiewicz P."/>
            <person name="Riley R."/>
            <person name="Saito K."/>
            <person name="San Clemente H."/>
            <person name="Shapiro H."/>
            <person name="van Tuinen D."/>
            <person name="Becard G."/>
            <person name="Bonfante P."/>
            <person name="Paszkowski U."/>
            <person name="Shachar-Hill Y."/>
            <person name="Young J.P."/>
            <person name="Sanders I.R."/>
            <person name="Henrissat B."/>
            <person name="Rensing S.A."/>
            <person name="Grigoriev I.V."/>
            <person name="Corradi N."/>
            <person name="Roux C."/>
            <person name="Martin F."/>
        </authorList>
    </citation>
    <scope>NUCLEOTIDE SEQUENCE</scope>
    <source>
        <strain evidence="2">DAOM 197198</strain>
    </source>
</reference>
<feature type="domain" description="NrS-1 polymerase-like helicase" evidence="1">
    <location>
        <begin position="140"/>
        <end position="233"/>
    </location>
</feature>
<dbReference type="HOGENOM" id="CLU_964924_0_0_1"/>
<proteinExistence type="predicted"/>
<name>U9V847_RHIID</name>
<dbReference type="EMBL" id="KI274230">
    <property type="protein sequence ID" value="ESA24086.1"/>
    <property type="molecule type" value="Genomic_DNA"/>
</dbReference>
<evidence type="ECO:0000259" key="1">
    <source>
        <dbReference type="Pfam" id="PF19263"/>
    </source>
</evidence>
<dbReference type="VEuPathDB" id="FungiDB:RhiirFUN_017084"/>
<gene>
    <name evidence="2" type="ORF">GLOINDRAFT_1586</name>
</gene>
<evidence type="ECO:0000313" key="2">
    <source>
        <dbReference type="EMBL" id="ESA24086.1"/>
    </source>
</evidence>